<keyword evidence="3 7" id="KW-0812">Transmembrane</keyword>
<evidence type="ECO:0000256" key="3">
    <source>
        <dbReference type="ARBA" id="ARBA00022692"/>
    </source>
</evidence>
<evidence type="ECO:0000256" key="6">
    <source>
        <dbReference type="SAM" id="MobiDB-lite"/>
    </source>
</evidence>
<feature type="transmembrane region" description="Helical" evidence="7">
    <location>
        <begin position="224"/>
        <end position="243"/>
    </location>
</feature>
<keyword evidence="10" id="KW-1185">Reference proteome</keyword>
<keyword evidence="4 7" id="KW-1133">Transmembrane helix</keyword>
<feature type="domain" description="Major facilitator superfamily (MFS) profile" evidence="8">
    <location>
        <begin position="31"/>
        <end position="517"/>
    </location>
</feature>
<evidence type="ECO:0000256" key="1">
    <source>
        <dbReference type="ARBA" id="ARBA00004141"/>
    </source>
</evidence>
<feature type="transmembrane region" description="Helical" evidence="7">
    <location>
        <begin position="332"/>
        <end position="350"/>
    </location>
</feature>
<evidence type="ECO:0000313" key="10">
    <source>
        <dbReference type="Proteomes" id="UP001251528"/>
    </source>
</evidence>
<sequence>MAKRSDIERRGSSSSSSQPDGRQNAWRLVIVIGTLFLGAFLYGLDANIIGTAIPRITTDFQSLPAVAWYGASYLLTVTAFQPLFGNLYKFFNSKIIYLASLSGSIVCASASTSEILIFGRALLGFGASGLLQGALAIIGSMVRLEKVPLFQGIVIGGVGISVCVGPIVGGALTQYASWRWCFWINVPAGVCSIIAVFLFVPLAEGTGEKTKGIPLRQKLLHMDPVGTVLFLGLVCCLLLALTWGGQQYAWGSSKIIGLFVGFGVLLICSCLWGWKQGDMALIPLRLLRKRSVCAGTIILFAYGVVMYVYGYYLPLFFQAVQGTTATESGVRYIAMMIPQIVALALTGAIVSKWGYYVPFIVAGGIIACVGSGLLTTISLATPTAQWAAYLVLTGIGVGMASQLPYTAFQVVLDKSDIATGNAIAVFSSQLGGALGIAIGQNLLITELGRAVPRYTSAVTLDQVLASGASGLPQLAPSAAVLEALRNAYTQSIRNVLILGLACACLTLPASFALERLNIAHEAQKRKQKQLQEGRDGGEQMQPREKQGLESEVSE</sequence>
<protein>
    <recommendedName>
        <fullName evidence="8">Major facilitator superfamily (MFS) profile domain-containing protein</fullName>
    </recommendedName>
</protein>
<dbReference type="InterPro" id="IPR036259">
    <property type="entry name" value="MFS_trans_sf"/>
</dbReference>
<comment type="caution">
    <text evidence="9">The sequence shown here is derived from an EMBL/GenBank/DDBJ whole genome shotgun (WGS) entry which is preliminary data.</text>
</comment>
<proteinExistence type="predicted"/>
<feature type="compositionally biased region" description="Basic and acidic residues" evidence="6">
    <location>
        <begin position="524"/>
        <end position="548"/>
    </location>
</feature>
<dbReference type="GO" id="GO:0005886">
    <property type="term" value="C:plasma membrane"/>
    <property type="evidence" value="ECO:0007669"/>
    <property type="project" value="TreeGrafter"/>
</dbReference>
<feature type="transmembrane region" description="Helical" evidence="7">
    <location>
        <begin position="255"/>
        <end position="274"/>
    </location>
</feature>
<dbReference type="PANTHER" id="PTHR23501:SF199">
    <property type="entry name" value="MFS EFFLUX TRANSPORTER INPD-RELATED"/>
    <property type="match status" value="1"/>
</dbReference>
<keyword evidence="5 7" id="KW-0472">Membrane</keyword>
<feature type="region of interest" description="Disordered" evidence="6">
    <location>
        <begin position="1"/>
        <end position="21"/>
    </location>
</feature>
<dbReference type="InterPro" id="IPR011701">
    <property type="entry name" value="MFS"/>
</dbReference>
<feature type="transmembrane region" description="Helical" evidence="7">
    <location>
        <begin position="154"/>
        <end position="176"/>
    </location>
</feature>
<feature type="transmembrane region" description="Helical" evidence="7">
    <location>
        <begin position="294"/>
        <end position="312"/>
    </location>
</feature>
<feature type="transmembrane region" description="Helical" evidence="7">
    <location>
        <begin position="123"/>
        <end position="142"/>
    </location>
</feature>
<keyword evidence="2" id="KW-0813">Transport</keyword>
<evidence type="ECO:0000256" key="7">
    <source>
        <dbReference type="SAM" id="Phobius"/>
    </source>
</evidence>
<accession>A0AAJ0CZK9</accession>
<dbReference type="Gene3D" id="1.20.1720.10">
    <property type="entry name" value="Multidrug resistance protein D"/>
    <property type="match status" value="1"/>
</dbReference>
<dbReference type="PANTHER" id="PTHR23501">
    <property type="entry name" value="MAJOR FACILITATOR SUPERFAMILY"/>
    <property type="match status" value="1"/>
</dbReference>
<evidence type="ECO:0000313" key="9">
    <source>
        <dbReference type="EMBL" id="KAK2616863.1"/>
    </source>
</evidence>
<dbReference type="EMBL" id="JASWJB010000002">
    <property type="protein sequence ID" value="KAK2616863.1"/>
    <property type="molecule type" value="Genomic_DNA"/>
</dbReference>
<feature type="transmembrane region" description="Helical" evidence="7">
    <location>
        <begin position="386"/>
        <end position="405"/>
    </location>
</feature>
<comment type="subcellular location">
    <subcellularLocation>
        <location evidence="1">Membrane</location>
        <topology evidence="1">Multi-pass membrane protein</topology>
    </subcellularLocation>
</comment>
<dbReference type="PROSITE" id="PS50850">
    <property type="entry name" value="MFS"/>
    <property type="match status" value="1"/>
</dbReference>
<evidence type="ECO:0000259" key="8">
    <source>
        <dbReference type="PROSITE" id="PS50850"/>
    </source>
</evidence>
<evidence type="ECO:0000256" key="4">
    <source>
        <dbReference type="ARBA" id="ARBA00022989"/>
    </source>
</evidence>
<dbReference type="CDD" id="cd17502">
    <property type="entry name" value="MFS_Azr1_MDR_like"/>
    <property type="match status" value="1"/>
</dbReference>
<dbReference type="FunFam" id="1.20.1250.20:FF:000196">
    <property type="entry name" value="MFS toxin efflux pump (AflT)"/>
    <property type="match status" value="1"/>
</dbReference>
<gene>
    <name evidence="9" type="ORF">QQS21_000241</name>
</gene>
<feature type="region of interest" description="Disordered" evidence="6">
    <location>
        <begin position="524"/>
        <end position="554"/>
    </location>
</feature>
<feature type="transmembrane region" description="Helical" evidence="7">
    <location>
        <begin position="357"/>
        <end position="380"/>
    </location>
</feature>
<feature type="transmembrane region" description="Helical" evidence="7">
    <location>
        <begin position="495"/>
        <end position="513"/>
    </location>
</feature>
<name>A0AAJ0CZK9_9HYPO</name>
<organism evidence="9 10">
    <name type="scientific">Conoideocrella luteorostrata</name>
    <dbReference type="NCBI Taxonomy" id="1105319"/>
    <lineage>
        <taxon>Eukaryota</taxon>
        <taxon>Fungi</taxon>
        <taxon>Dikarya</taxon>
        <taxon>Ascomycota</taxon>
        <taxon>Pezizomycotina</taxon>
        <taxon>Sordariomycetes</taxon>
        <taxon>Hypocreomycetidae</taxon>
        <taxon>Hypocreales</taxon>
        <taxon>Clavicipitaceae</taxon>
        <taxon>Conoideocrella</taxon>
    </lineage>
</organism>
<feature type="compositionally biased region" description="Basic and acidic residues" evidence="6">
    <location>
        <begin position="1"/>
        <end position="11"/>
    </location>
</feature>
<dbReference type="Pfam" id="PF07690">
    <property type="entry name" value="MFS_1"/>
    <property type="match status" value="1"/>
</dbReference>
<feature type="transmembrane region" description="Helical" evidence="7">
    <location>
        <begin position="182"/>
        <end position="203"/>
    </location>
</feature>
<feature type="transmembrane region" description="Helical" evidence="7">
    <location>
        <begin position="25"/>
        <end position="44"/>
    </location>
</feature>
<dbReference type="SUPFAM" id="SSF103473">
    <property type="entry name" value="MFS general substrate transporter"/>
    <property type="match status" value="1"/>
</dbReference>
<evidence type="ECO:0000256" key="5">
    <source>
        <dbReference type="ARBA" id="ARBA00023136"/>
    </source>
</evidence>
<dbReference type="Proteomes" id="UP001251528">
    <property type="component" value="Unassembled WGS sequence"/>
</dbReference>
<feature type="transmembrane region" description="Helical" evidence="7">
    <location>
        <begin position="64"/>
        <end position="84"/>
    </location>
</feature>
<reference evidence="9" key="1">
    <citation type="submission" date="2023-06" db="EMBL/GenBank/DDBJ databases">
        <title>Conoideocrella luteorostrata (Hypocreales: Clavicipitaceae), a potential biocontrol fungus for elongate hemlock scale in United States Christmas tree production areas.</title>
        <authorList>
            <person name="Barrett H."/>
            <person name="Lovett B."/>
            <person name="Macias A.M."/>
            <person name="Stajich J.E."/>
            <person name="Kasson M.T."/>
        </authorList>
    </citation>
    <scope>NUCLEOTIDE SEQUENCE</scope>
    <source>
        <strain evidence="9">ARSEF 14590</strain>
    </source>
</reference>
<evidence type="ECO:0000256" key="2">
    <source>
        <dbReference type="ARBA" id="ARBA00022448"/>
    </source>
</evidence>
<dbReference type="InterPro" id="IPR020846">
    <property type="entry name" value="MFS_dom"/>
</dbReference>
<dbReference type="AlphaFoldDB" id="A0AAJ0CZK9"/>
<dbReference type="Gene3D" id="1.20.1250.20">
    <property type="entry name" value="MFS general substrate transporter like domains"/>
    <property type="match status" value="1"/>
</dbReference>
<dbReference type="GO" id="GO:0022857">
    <property type="term" value="F:transmembrane transporter activity"/>
    <property type="evidence" value="ECO:0007669"/>
    <property type="project" value="InterPro"/>
</dbReference>